<dbReference type="PANTHER" id="PTHR27002:SF548">
    <property type="entry name" value="RECEPTOR-LIKE SERINE_THREONINE-PROTEIN KINASE"/>
    <property type="match status" value="1"/>
</dbReference>
<keyword evidence="10" id="KW-0325">Glycoprotein</keyword>
<keyword evidence="5 15" id="KW-0732">Signal</keyword>
<keyword evidence="14" id="KW-1133">Transmembrane helix</keyword>
<dbReference type="Proteomes" id="UP000077755">
    <property type="component" value="Chromosome 1"/>
</dbReference>
<dbReference type="InterPro" id="IPR036426">
    <property type="entry name" value="Bulb-type_lectin_dom_sf"/>
</dbReference>
<feature type="domain" description="Bulb-type lectin" evidence="17">
    <location>
        <begin position="36"/>
        <end position="162"/>
    </location>
</feature>
<keyword evidence="4 13" id="KW-0808">Transferase</keyword>
<accession>A0AAF0W8R2</accession>
<dbReference type="EMBL" id="CP093343">
    <property type="protein sequence ID" value="WOG85370.1"/>
    <property type="molecule type" value="Genomic_DNA"/>
</dbReference>
<reference evidence="19" key="1">
    <citation type="journal article" date="2016" name="Nat. Genet.">
        <title>A high-quality carrot genome assembly provides new insights into carotenoid accumulation and asterid genome evolution.</title>
        <authorList>
            <person name="Iorizzo M."/>
            <person name="Ellison S."/>
            <person name="Senalik D."/>
            <person name="Zeng P."/>
            <person name="Satapoomin P."/>
            <person name="Huang J."/>
            <person name="Bowman M."/>
            <person name="Iovene M."/>
            <person name="Sanseverino W."/>
            <person name="Cavagnaro P."/>
            <person name="Yildiz M."/>
            <person name="Macko-Podgorni A."/>
            <person name="Moranska E."/>
            <person name="Grzebelus E."/>
            <person name="Grzebelus D."/>
            <person name="Ashrafi H."/>
            <person name="Zheng Z."/>
            <person name="Cheng S."/>
            <person name="Spooner D."/>
            <person name="Van Deynze A."/>
            <person name="Simon P."/>
        </authorList>
    </citation>
    <scope>NUCLEOTIDE SEQUENCE</scope>
    <source>
        <tissue evidence="19">Leaf</tissue>
    </source>
</reference>
<dbReference type="AlphaFoldDB" id="A0AAF0W8R2"/>
<keyword evidence="14" id="KW-0812">Transmembrane</keyword>
<dbReference type="InterPro" id="IPR001245">
    <property type="entry name" value="Ser-Thr/Tyr_kinase_cat_dom"/>
</dbReference>
<proteinExistence type="inferred from homology"/>
<dbReference type="Gene3D" id="1.10.510.10">
    <property type="entry name" value="Transferase(Phosphotransferase) domain 1"/>
    <property type="match status" value="1"/>
</dbReference>
<evidence type="ECO:0000256" key="5">
    <source>
        <dbReference type="ARBA" id="ARBA00022729"/>
    </source>
</evidence>
<dbReference type="PROSITE" id="PS50011">
    <property type="entry name" value="PROTEIN_KINASE_DOM"/>
    <property type="match status" value="1"/>
</dbReference>
<evidence type="ECO:0000313" key="19">
    <source>
        <dbReference type="EMBL" id="WOG85370.1"/>
    </source>
</evidence>
<keyword evidence="7 13" id="KW-0418">Kinase</keyword>
<evidence type="ECO:0000256" key="8">
    <source>
        <dbReference type="ARBA" id="ARBA00022840"/>
    </source>
</evidence>
<gene>
    <name evidence="19" type="ORF">DCAR_0104558</name>
</gene>
<dbReference type="InterPro" id="IPR001480">
    <property type="entry name" value="Bulb-type_lectin_dom"/>
</dbReference>
<dbReference type="InterPro" id="IPR000719">
    <property type="entry name" value="Prot_kinase_dom"/>
</dbReference>
<evidence type="ECO:0000256" key="3">
    <source>
        <dbReference type="ARBA" id="ARBA00022527"/>
    </source>
</evidence>
<dbReference type="SUPFAM" id="SSF51110">
    <property type="entry name" value="alpha-D-mannose-specific plant lectins"/>
    <property type="match status" value="1"/>
</dbReference>
<feature type="chain" id="PRO_5042052104" description="Receptor-like serine/threonine-protein kinase" evidence="15">
    <location>
        <begin position="35"/>
        <end position="804"/>
    </location>
</feature>
<evidence type="ECO:0000256" key="2">
    <source>
        <dbReference type="ARBA" id="ARBA00022475"/>
    </source>
</evidence>
<dbReference type="SUPFAM" id="SSF56112">
    <property type="entry name" value="Protein kinase-like (PK-like)"/>
    <property type="match status" value="1"/>
</dbReference>
<evidence type="ECO:0000313" key="20">
    <source>
        <dbReference type="Proteomes" id="UP000077755"/>
    </source>
</evidence>
<evidence type="ECO:0000256" key="11">
    <source>
        <dbReference type="ARBA" id="ARBA00047899"/>
    </source>
</evidence>
<dbReference type="EC" id="2.7.11.1" evidence="13"/>
<feature type="transmembrane region" description="Helical" evidence="14">
    <location>
        <begin position="410"/>
        <end position="433"/>
    </location>
</feature>
<keyword evidence="3 13" id="KW-0723">Serine/threonine-protein kinase</keyword>
<feature type="signal peptide" evidence="15">
    <location>
        <begin position="1"/>
        <end position="34"/>
    </location>
</feature>
<evidence type="ECO:0000259" key="16">
    <source>
        <dbReference type="PROSITE" id="PS50011"/>
    </source>
</evidence>
<comment type="subcellular location">
    <subcellularLocation>
        <location evidence="1">Cell membrane</location>
        <topology evidence="1">Single-pass type I membrane protein</topology>
    </subcellularLocation>
</comment>
<dbReference type="PIRSF" id="PIRSF000641">
    <property type="entry name" value="SRK"/>
    <property type="match status" value="1"/>
</dbReference>
<dbReference type="Gene3D" id="3.30.200.20">
    <property type="entry name" value="Phosphorylase Kinase, domain 1"/>
    <property type="match status" value="1"/>
</dbReference>
<reference evidence="19" key="2">
    <citation type="submission" date="2022-03" db="EMBL/GenBank/DDBJ databases">
        <title>Draft title - Genomic analysis of global carrot germplasm unveils the trajectory of domestication and the origin of high carotenoid orange carrot.</title>
        <authorList>
            <person name="Iorizzo M."/>
            <person name="Ellison S."/>
            <person name="Senalik D."/>
            <person name="Macko-Podgorni A."/>
            <person name="Grzebelus D."/>
            <person name="Bostan H."/>
            <person name="Rolling W."/>
            <person name="Curaba J."/>
            <person name="Simon P."/>
        </authorList>
    </citation>
    <scope>NUCLEOTIDE SEQUENCE</scope>
    <source>
        <tissue evidence="19">Leaf</tissue>
    </source>
</reference>
<dbReference type="FunFam" id="3.30.200.20:FF:000195">
    <property type="entry name" value="G-type lectin S-receptor-like serine/threonine-protein kinase"/>
    <property type="match status" value="1"/>
</dbReference>
<evidence type="ECO:0000256" key="4">
    <source>
        <dbReference type="ARBA" id="ARBA00022679"/>
    </source>
</evidence>
<dbReference type="InterPro" id="IPR011009">
    <property type="entry name" value="Kinase-like_dom_sf"/>
</dbReference>
<keyword evidence="9" id="KW-1015">Disulfide bond</keyword>
<evidence type="ECO:0000256" key="1">
    <source>
        <dbReference type="ARBA" id="ARBA00004251"/>
    </source>
</evidence>
<feature type="domain" description="Apple" evidence="18">
    <location>
        <begin position="317"/>
        <end position="395"/>
    </location>
</feature>
<dbReference type="PROSITE" id="PS00108">
    <property type="entry name" value="PROTEIN_KINASE_ST"/>
    <property type="match status" value="1"/>
</dbReference>
<dbReference type="Gene3D" id="2.90.10.10">
    <property type="entry name" value="Bulb-type lectin domain"/>
    <property type="match status" value="1"/>
</dbReference>
<dbReference type="Pfam" id="PF07714">
    <property type="entry name" value="PK_Tyr_Ser-Thr"/>
    <property type="match status" value="1"/>
</dbReference>
<dbReference type="FunFam" id="1.10.510.10:FF:000060">
    <property type="entry name" value="G-type lectin S-receptor-like serine/threonine-protein kinase"/>
    <property type="match status" value="1"/>
</dbReference>
<evidence type="ECO:0000256" key="12">
    <source>
        <dbReference type="ARBA" id="ARBA00048679"/>
    </source>
</evidence>
<evidence type="ECO:0000256" key="14">
    <source>
        <dbReference type="SAM" id="Phobius"/>
    </source>
</evidence>
<evidence type="ECO:0000256" key="10">
    <source>
        <dbReference type="ARBA" id="ARBA00023180"/>
    </source>
</evidence>
<dbReference type="GO" id="GO:0005886">
    <property type="term" value="C:plasma membrane"/>
    <property type="evidence" value="ECO:0007669"/>
    <property type="project" value="UniProtKB-SubCell"/>
</dbReference>
<evidence type="ECO:0000256" key="15">
    <source>
        <dbReference type="SAM" id="SignalP"/>
    </source>
</evidence>
<dbReference type="CDD" id="cd00028">
    <property type="entry name" value="B_lectin"/>
    <property type="match status" value="1"/>
</dbReference>
<evidence type="ECO:0000256" key="9">
    <source>
        <dbReference type="ARBA" id="ARBA00023157"/>
    </source>
</evidence>
<name>A0AAF0W8R2_DAUCS</name>
<dbReference type="SMART" id="SM00108">
    <property type="entry name" value="B_lectin"/>
    <property type="match status" value="1"/>
</dbReference>
<keyword evidence="8 13" id="KW-0067">ATP-binding</keyword>
<dbReference type="Pfam" id="PF01453">
    <property type="entry name" value="B_lectin"/>
    <property type="match status" value="1"/>
</dbReference>
<dbReference type="PANTHER" id="PTHR27002">
    <property type="entry name" value="RECEPTOR-LIKE SERINE/THREONINE-PROTEIN KINASE SD1-8"/>
    <property type="match status" value="1"/>
</dbReference>
<evidence type="ECO:0000256" key="7">
    <source>
        <dbReference type="ARBA" id="ARBA00022777"/>
    </source>
</evidence>
<keyword evidence="2" id="KW-1003">Cell membrane</keyword>
<dbReference type="InterPro" id="IPR024171">
    <property type="entry name" value="SRK-like_kinase"/>
</dbReference>
<dbReference type="InterPro" id="IPR008271">
    <property type="entry name" value="Ser/Thr_kinase_AS"/>
</dbReference>
<comment type="similarity">
    <text evidence="13">Belongs to the protein kinase superfamily. Ser/Thr protein kinase family.</text>
</comment>
<dbReference type="InterPro" id="IPR003609">
    <property type="entry name" value="Pan_app"/>
</dbReference>
<dbReference type="PROSITE" id="PS50948">
    <property type="entry name" value="PAN"/>
    <property type="match status" value="1"/>
</dbReference>
<evidence type="ECO:0000259" key="18">
    <source>
        <dbReference type="PROSITE" id="PS50948"/>
    </source>
</evidence>
<keyword evidence="6 13" id="KW-0547">Nucleotide-binding</keyword>
<dbReference type="SMART" id="SM00220">
    <property type="entry name" value="S_TKc"/>
    <property type="match status" value="1"/>
</dbReference>
<sequence>MYNKHSSCVRISRMAVFLKMLRCLIIVLIPAVAATQNTLKQGESINSTAQLVSSNNLFAMGFFTIPEYNRSYLGIWYKRNFDTETNTTSPAWVAHRNTPVHNNSGVFSLESASGNLIISHSDANSPIVLYSRRGFNRTVTLLDNGNLVLEEGNLTIWQSFDHPTDTLLPGMKLGINHKTNRTWSLTSSVDKSDPSSGPFTLEWDHTVRNLIIKFRGKIYWSSGKLINKDFENMYPVETSNFNYKFRNVTGGDEEYFSYTLMVDGYTLEKRRSFSGWNLDNWGNIIDGDRPNIVTVDFCYGSTALLFKGCVSREQPTCRNYSQKFDLQTGSFVNNDISYITYNSLSHTDCKVKCWEDCECLGFLNNNLTGCTICKGSNSTFRIRGDYPSVYVLRTEIPSNPATSSGSKKKVILIIIFTVLASLTVMFLSGLSCYRRIKNKKAKKAEIQELLTLTGYTDAINEVGNDGRNDLTFFSLAIILAATRNFSSDNKLGVGGFGPVYKGKFADGQEIAVKRLSTKSTQGVTELKNELVLIAKLQHTNLVRLLGCCIHRQEKMLIYEYMPNKSLDYFLFDESKRGLLTWETRFSIIEGISQGLLYLHKYSRLRIIHRDLKAANILLDQNMNPKISDFGLARIFQLDSSETNTSRVVGTYGYMAPEYVMEGNFSIKSDVFSFGVLILEILSGRKINSFDYIEGPSNLVAFAWELWNRDAAFELMDPLISDSCDQHQFVKCVHLGLLCVEDNALDRPTMFDFISMLGNDTAVLPLPKKPTFYRGSRAHQSEPQEIISSQEISASGLSISKMEGR</sequence>
<dbReference type="GO" id="GO:0004674">
    <property type="term" value="F:protein serine/threonine kinase activity"/>
    <property type="evidence" value="ECO:0007669"/>
    <property type="project" value="UniProtKB-KW"/>
</dbReference>
<evidence type="ECO:0000256" key="13">
    <source>
        <dbReference type="PIRNR" id="PIRNR000641"/>
    </source>
</evidence>
<organism evidence="19 20">
    <name type="scientific">Daucus carota subsp. sativus</name>
    <name type="common">Carrot</name>
    <dbReference type="NCBI Taxonomy" id="79200"/>
    <lineage>
        <taxon>Eukaryota</taxon>
        <taxon>Viridiplantae</taxon>
        <taxon>Streptophyta</taxon>
        <taxon>Embryophyta</taxon>
        <taxon>Tracheophyta</taxon>
        <taxon>Spermatophyta</taxon>
        <taxon>Magnoliopsida</taxon>
        <taxon>eudicotyledons</taxon>
        <taxon>Gunneridae</taxon>
        <taxon>Pentapetalae</taxon>
        <taxon>asterids</taxon>
        <taxon>campanulids</taxon>
        <taxon>Apiales</taxon>
        <taxon>Apiaceae</taxon>
        <taxon>Apioideae</taxon>
        <taxon>Scandiceae</taxon>
        <taxon>Daucinae</taxon>
        <taxon>Daucus</taxon>
        <taxon>Daucus sect. Daucus</taxon>
    </lineage>
</organism>
<keyword evidence="20" id="KW-1185">Reference proteome</keyword>
<comment type="catalytic activity">
    <reaction evidence="12 13">
        <text>L-seryl-[protein] + ATP = O-phospho-L-seryl-[protein] + ADP + H(+)</text>
        <dbReference type="Rhea" id="RHEA:17989"/>
        <dbReference type="Rhea" id="RHEA-COMP:9863"/>
        <dbReference type="Rhea" id="RHEA-COMP:11604"/>
        <dbReference type="ChEBI" id="CHEBI:15378"/>
        <dbReference type="ChEBI" id="CHEBI:29999"/>
        <dbReference type="ChEBI" id="CHEBI:30616"/>
        <dbReference type="ChEBI" id="CHEBI:83421"/>
        <dbReference type="ChEBI" id="CHEBI:456216"/>
        <dbReference type="EC" id="2.7.11.1"/>
    </reaction>
</comment>
<dbReference type="PROSITE" id="PS50927">
    <property type="entry name" value="BULB_LECTIN"/>
    <property type="match status" value="1"/>
</dbReference>
<feature type="domain" description="Protein kinase" evidence="16">
    <location>
        <begin position="485"/>
        <end position="771"/>
    </location>
</feature>
<evidence type="ECO:0000256" key="6">
    <source>
        <dbReference type="ARBA" id="ARBA00022741"/>
    </source>
</evidence>
<comment type="catalytic activity">
    <reaction evidence="11 13">
        <text>L-threonyl-[protein] + ATP = O-phospho-L-threonyl-[protein] + ADP + H(+)</text>
        <dbReference type="Rhea" id="RHEA:46608"/>
        <dbReference type="Rhea" id="RHEA-COMP:11060"/>
        <dbReference type="Rhea" id="RHEA-COMP:11605"/>
        <dbReference type="ChEBI" id="CHEBI:15378"/>
        <dbReference type="ChEBI" id="CHEBI:30013"/>
        <dbReference type="ChEBI" id="CHEBI:30616"/>
        <dbReference type="ChEBI" id="CHEBI:61977"/>
        <dbReference type="ChEBI" id="CHEBI:456216"/>
        <dbReference type="EC" id="2.7.11.1"/>
    </reaction>
</comment>
<dbReference type="GO" id="GO:0005524">
    <property type="term" value="F:ATP binding"/>
    <property type="evidence" value="ECO:0007669"/>
    <property type="project" value="UniProtKB-KW"/>
</dbReference>
<protein>
    <recommendedName>
        <fullName evidence="13">Receptor-like serine/threonine-protein kinase</fullName>
        <ecNumber evidence="13">2.7.11.1</ecNumber>
    </recommendedName>
</protein>
<keyword evidence="14" id="KW-0472">Membrane</keyword>
<evidence type="ECO:0000259" key="17">
    <source>
        <dbReference type="PROSITE" id="PS50927"/>
    </source>
</evidence>